<accession>A0A9W6YP72</accession>
<dbReference type="InterPro" id="IPR036864">
    <property type="entry name" value="Zn2-C6_fun-type_DNA-bd_sf"/>
</dbReference>
<dbReference type="GO" id="GO:0000981">
    <property type="term" value="F:DNA-binding transcription factor activity, RNA polymerase II-specific"/>
    <property type="evidence" value="ECO:0007669"/>
    <property type="project" value="InterPro"/>
</dbReference>
<evidence type="ECO:0000256" key="5">
    <source>
        <dbReference type="SAM" id="MobiDB-lite"/>
    </source>
</evidence>
<sequence>MNTSIPIETTTAAPRSITSGATIHQGDAPVNDKNAISQLAKQNFGANDQAEVQAADASSGITSGVITKPSVNITNINTNSNTKTASSDTKVKRKKKRRVFSCDNCRKLKTKCAFKPESQSCDRCHRLRLDCSLSRTVNLAPLNSSNSINLNNINSPSSDLPINVPNIHSSLNSNSFETGTSCQTTKPNNDSSVSCQLQKEPPIPCTNSSGIPNLASTSPHVPSSFILETRLQAIESSISTFDSKLELILDRFKGVSDDAITSRRKNLGISGASTRNVSESPVPSTYSPHHAQQYPRQPINEDNLAQKRAEEVEQVTENLMRSQTRTEIQHQEEDGENQLKTDQIFPRHDWLAPMHVIHQIDSKIFNRVSPMDPFRKACEEFLEFYQNYESLCLDLAKSFLEVSHFWIIPGGITEINRQYVLDHPFTACVFVLLAMCFDVNYKYVEEQNKLYQLTTKILGIALLTEPLTDHDIEGILYLSLYNFTRKPHQPVVDSWLLSSVGVKHLMMSIDLKNIAKRVSDGSFNADDLFHMRIFNSMCSCHLQNAIGYGRPITINKDYFDLHALTIKFPGATVGDAIKVAEIELYLILSRDLSSGTQALKLSFENNLLISTNVHEWRLKWNKIMSKDVSQVLTFAYYFSYIMLSRKYIQLNKSPSKYLHNAYRTACHYSFEMLISMISLSSKFVRGSPAFQMNQVVYACITLFDFLGFMPPAEKKRSLSLITQSYWHLNQIGEKMNDATETISGIIRKLADMANNNQVFEYEKKIGSVGQGSITEAFNRKLKKRHKQNHQQDQNSESNPNDSNSLLSQQQQQLSTDDLPLSEIRSTGSSPASFSQSSFTNQISLANEYPSSLKLLGHYGLGSGAETPIANNLVSSMPQKHFFNPQNVVISPSTATQQPSPLTVGATTTTNNSINNVEGVCQRVGSVTPTMSALRGSLSPTSIPIQSHRLVQVPVQNQSQVQTQAPSNIRVQDNLIGLAPFTGMPGVSNNVKPSSTLPPLVSPARARTAPSTNPGTSSIRAMPAATNVVGPGWIF</sequence>
<evidence type="ECO:0000256" key="4">
    <source>
        <dbReference type="ARBA" id="ARBA00023242"/>
    </source>
</evidence>
<feature type="domain" description="Zn(2)-C6 fungal-type" evidence="6">
    <location>
        <begin position="101"/>
        <end position="133"/>
    </location>
</feature>
<keyword evidence="2" id="KW-0805">Transcription regulation</keyword>
<dbReference type="PANTHER" id="PTHR31668:SF9">
    <property type="entry name" value="URACIL CATABOLISM PROTEIN 2"/>
    <property type="match status" value="1"/>
</dbReference>
<gene>
    <name evidence="7" type="ORF">Amon01_000213000</name>
</gene>
<dbReference type="GO" id="GO:0005634">
    <property type="term" value="C:nucleus"/>
    <property type="evidence" value="ECO:0007669"/>
    <property type="project" value="TreeGrafter"/>
</dbReference>
<dbReference type="InterPro" id="IPR001138">
    <property type="entry name" value="Zn2Cys6_DnaBD"/>
</dbReference>
<keyword evidence="3" id="KW-0804">Transcription</keyword>
<feature type="region of interest" description="Disordered" evidence="5">
    <location>
        <begin position="781"/>
        <end position="835"/>
    </location>
</feature>
<feature type="compositionally biased region" description="Polar residues" evidence="5">
    <location>
        <begin position="271"/>
        <end position="287"/>
    </location>
</feature>
<feature type="region of interest" description="Disordered" evidence="5">
    <location>
        <begin position="177"/>
        <end position="197"/>
    </location>
</feature>
<keyword evidence="8" id="KW-1185">Reference proteome</keyword>
<dbReference type="PANTHER" id="PTHR31668">
    <property type="entry name" value="GLUCOSE TRANSPORT TRANSCRIPTION REGULATOR RGT1-RELATED-RELATED"/>
    <property type="match status" value="1"/>
</dbReference>
<dbReference type="GO" id="GO:0008270">
    <property type="term" value="F:zinc ion binding"/>
    <property type="evidence" value="ECO:0007669"/>
    <property type="project" value="InterPro"/>
</dbReference>
<dbReference type="AlphaFoldDB" id="A0A9W6YP72"/>
<feature type="compositionally biased region" description="Polar residues" evidence="5">
    <location>
        <begin position="1008"/>
        <end position="1018"/>
    </location>
</feature>
<feature type="region of interest" description="Disordered" evidence="5">
    <location>
        <begin position="1"/>
        <end position="29"/>
    </location>
</feature>
<comment type="caution">
    <text evidence="7">The sequence shown here is derived from an EMBL/GenBank/DDBJ whole genome shotgun (WGS) entry which is preliminary data.</text>
</comment>
<dbReference type="InterPro" id="IPR050797">
    <property type="entry name" value="Carb_Metab_Trans_Reg"/>
</dbReference>
<dbReference type="PROSITE" id="PS50048">
    <property type="entry name" value="ZN2_CY6_FUNGAL_2"/>
    <property type="match status" value="1"/>
</dbReference>
<dbReference type="CDD" id="cd00067">
    <property type="entry name" value="GAL4"/>
    <property type="match status" value="1"/>
</dbReference>
<evidence type="ECO:0000256" key="1">
    <source>
        <dbReference type="ARBA" id="ARBA00022833"/>
    </source>
</evidence>
<keyword evidence="1" id="KW-0862">Zinc</keyword>
<dbReference type="SMART" id="SM00066">
    <property type="entry name" value="GAL4"/>
    <property type="match status" value="1"/>
</dbReference>
<feature type="compositionally biased region" description="Polar residues" evidence="5">
    <location>
        <begin position="1"/>
        <end position="22"/>
    </location>
</feature>
<dbReference type="SUPFAM" id="SSF57701">
    <property type="entry name" value="Zn2/Cys6 DNA-binding domain"/>
    <property type="match status" value="1"/>
</dbReference>
<name>A0A9W6YP72_AMBMO</name>
<dbReference type="Proteomes" id="UP001165063">
    <property type="component" value="Unassembled WGS sequence"/>
</dbReference>
<evidence type="ECO:0000313" key="7">
    <source>
        <dbReference type="EMBL" id="GMG21607.1"/>
    </source>
</evidence>
<evidence type="ECO:0000313" key="8">
    <source>
        <dbReference type="Proteomes" id="UP001165063"/>
    </source>
</evidence>
<evidence type="ECO:0000256" key="3">
    <source>
        <dbReference type="ARBA" id="ARBA00023163"/>
    </source>
</evidence>
<evidence type="ECO:0000256" key="2">
    <source>
        <dbReference type="ARBA" id="ARBA00023015"/>
    </source>
</evidence>
<proteinExistence type="predicted"/>
<protein>
    <submittedName>
        <fullName evidence="7">Unnamed protein product</fullName>
    </submittedName>
</protein>
<dbReference type="EMBL" id="BSXU01000729">
    <property type="protein sequence ID" value="GMG21607.1"/>
    <property type="molecule type" value="Genomic_DNA"/>
</dbReference>
<dbReference type="PROSITE" id="PS00463">
    <property type="entry name" value="ZN2_CY6_FUNGAL_1"/>
    <property type="match status" value="1"/>
</dbReference>
<reference evidence="7" key="1">
    <citation type="submission" date="2023-04" db="EMBL/GenBank/DDBJ databases">
        <title>Ambrosiozyma monospora NBRC 1965.</title>
        <authorList>
            <person name="Ichikawa N."/>
            <person name="Sato H."/>
            <person name="Tonouchi N."/>
        </authorList>
    </citation>
    <scope>NUCLEOTIDE SEQUENCE</scope>
    <source>
        <strain evidence="7">NBRC 1965</strain>
    </source>
</reference>
<feature type="region of interest" description="Disordered" evidence="5">
    <location>
        <begin position="990"/>
        <end position="1018"/>
    </location>
</feature>
<keyword evidence="4" id="KW-0539">Nucleus</keyword>
<dbReference type="Pfam" id="PF00172">
    <property type="entry name" value="Zn_clus"/>
    <property type="match status" value="1"/>
</dbReference>
<evidence type="ECO:0000259" key="6">
    <source>
        <dbReference type="PROSITE" id="PS50048"/>
    </source>
</evidence>
<feature type="region of interest" description="Disordered" evidence="5">
    <location>
        <begin position="271"/>
        <end position="294"/>
    </location>
</feature>
<dbReference type="Gene3D" id="4.10.240.10">
    <property type="entry name" value="Zn(2)-C6 fungal-type DNA-binding domain"/>
    <property type="match status" value="1"/>
</dbReference>
<feature type="compositionally biased region" description="Low complexity" evidence="5">
    <location>
        <begin position="790"/>
        <end position="835"/>
    </location>
</feature>
<organism evidence="7 8">
    <name type="scientific">Ambrosiozyma monospora</name>
    <name type="common">Yeast</name>
    <name type="synonym">Endomycopsis monosporus</name>
    <dbReference type="NCBI Taxonomy" id="43982"/>
    <lineage>
        <taxon>Eukaryota</taxon>
        <taxon>Fungi</taxon>
        <taxon>Dikarya</taxon>
        <taxon>Ascomycota</taxon>
        <taxon>Saccharomycotina</taxon>
        <taxon>Pichiomycetes</taxon>
        <taxon>Pichiales</taxon>
        <taxon>Pichiaceae</taxon>
        <taxon>Ambrosiozyma</taxon>
    </lineage>
</organism>
<dbReference type="OrthoDB" id="2595934at2759"/>
<dbReference type="CDD" id="cd12148">
    <property type="entry name" value="fungal_TF_MHR"/>
    <property type="match status" value="1"/>
</dbReference>
<dbReference type="GO" id="GO:0001080">
    <property type="term" value="P:nitrogen catabolite activation of transcription from RNA polymerase II promoter"/>
    <property type="evidence" value="ECO:0007669"/>
    <property type="project" value="TreeGrafter"/>
</dbReference>